<evidence type="ECO:0000313" key="2">
    <source>
        <dbReference type="EMBL" id="GAA3690478.1"/>
    </source>
</evidence>
<dbReference type="Proteomes" id="UP001500902">
    <property type="component" value="Unassembled WGS sequence"/>
</dbReference>
<evidence type="ECO:0000256" key="1">
    <source>
        <dbReference type="SAM" id="MobiDB-lite"/>
    </source>
</evidence>
<reference evidence="3" key="1">
    <citation type="journal article" date="2019" name="Int. J. Syst. Evol. Microbiol.">
        <title>The Global Catalogue of Microorganisms (GCM) 10K type strain sequencing project: providing services to taxonomists for standard genome sequencing and annotation.</title>
        <authorList>
            <consortium name="The Broad Institute Genomics Platform"/>
            <consortium name="The Broad Institute Genome Sequencing Center for Infectious Disease"/>
            <person name="Wu L."/>
            <person name="Ma J."/>
        </authorList>
    </citation>
    <scope>NUCLEOTIDE SEQUENCE [LARGE SCALE GENOMIC DNA]</scope>
    <source>
        <strain evidence="3">JCM 16904</strain>
    </source>
</reference>
<gene>
    <name evidence="2" type="ORF">GCM10022224_064890</name>
</gene>
<keyword evidence="3" id="KW-1185">Reference proteome</keyword>
<proteinExistence type="predicted"/>
<name>A0ABP7CH62_9ACTN</name>
<dbReference type="EMBL" id="BAAAZP010000117">
    <property type="protein sequence ID" value="GAA3690478.1"/>
    <property type="molecule type" value="Genomic_DNA"/>
</dbReference>
<feature type="compositionally biased region" description="Low complexity" evidence="1">
    <location>
        <begin position="92"/>
        <end position="102"/>
    </location>
</feature>
<evidence type="ECO:0000313" key="3">
    <source>
        <dbReference type="Proteomes" id="UP001500902"/>
    </source>
</evidence>
<protein>
    <submittedName>
        <fullName evidence="2">Uncharacterized protein</fullName>
    </submittedName>
</protein>
<organism evidence="2 3">
    <name type="scientific">Nonomuraea antimicrobica</name>
    <dbReference type="NCBI Taxonomy" id="561173"/>
    <lineage>
        <taxon>Bacteria</taxon>
        <taxon>Bacillati</taxon>
        <taxon>Actinomycetota</taxon>
        <taxon>Actinomycetes</taxon>
        <taxon>Streptosporangiales</taxon>
        <taxon>Streptosporangiaceae</taxon>
        <taxon>Nonomuraea</taxon>
    </lineage>
</organism>
<comment type="caution">
    <text evidence="2">The sequence shown here is derived from an EMBL/GenBank/DDBJ whole genome shotgun (WGS) entry which is preliminary data.</text>
</comment>
<accession>A0ABP7CH62</accession>
<feature type="region of interest" description="Disordered" evidence="1">
    <location>
        <begin position="75"/>
        <end position="111"/>
    </location>
</feature>
<sequence length="111" mass="11910">MTTKIRLLLGLVRLPAAVLRGRRASAGRAAGAPEPGAVRLPLSGQERATWQERRVIRAVDWAVAALALTGVGMTARRERRPAAQLGARPRPDSSAARSSPPARWRRCRAGA</sequence>